<dbReference type="PANTHER" id="PTHR21392:SF0">
    <property type="entry name" value="TRNA-URIDINE AMINOCARBOXYPROPYLTRANSFERASE 2"/>
    <property type="match status" value="1"/>
</dbReference>
<dbReference type="InterPro" id="IPR039262">
    <property type="entry name" value="DTWD2/TAPT"/>
</dbReference>
<evidence type="ECO:0000256" key="1">
    <source>
        <dbReference type="ARBA" id="ARBA00012386"/>
    </source>
</evidence>
<evidence type="ECO:0000259" key="6">
    <source>
        <dbReference type="SMART" id="SM01144"/>
    </source>
</evidence>
<comment type="similarity">
    <text evidence="5">Belongs to the TDD superfamily. DTWD2 family.</text>
</comment>
<comment type="caution">
    <text evidence="7">The sequence shown here is derived from an EMBL/GenBank/DDBJ whole genome shotgun (WGS) entry which is preliminary data.</text>
</comment>
<keyword evidence="4" id="KW-0819">tRNA processing</keyword>
<name>A0A3A6TFG8_9GAMM</name>
<keyword evidence="8" id="KW-1185">Reference proteome</keyword>
<gene>
    <name evidence="7" type="ORF">D5R81_17140</name>
</gene>
<dbReference type="PANTHER" id="PTHR21392">
    <property type="entry name" value="TRNA-URIDINE AMINOCARBOXYPROPYLTRANSFERASE 2"/>
    <property type="match status" value="1"/>
</dbReference>
<dbReference type="SMART" id="SM01144">
    <property type="entry name" value="DTW"/>
    <property type="match status" value="1"/>
</dbReference>
<dbReference type="OrthoDB" id="268835at2"/>
<protein>
    <recommendedName>
        <fullName evidence="1">tRNA-uridine aminocarboxypropyltransferase</fullName>
        <ecNumber evidence="1">2.5.1.25</ecNumber>
    </recommendedName>
</protein>
<evidence type="ECO:0000256" key="4">
    <source>
        <dbReference type="ARBA" id="ARBA00022694"/>
    </source>
</evidence>
<dbReference type="RefSeq" id="WP_121854840.1">
    <property type="nucleotide sequence ID" value="NZ_CP037952.1"/>
</dbReference>
<keyword evidence="3" id="KW-0949">S-adenosyl-L-methionine</keyword>
<feature type="domain" description="DTW" evidence="6">
    <location>
        <begin position="6"/>
        <end position="193"/>
    </location>
</feature>
<evidence type="ECO:0000313" key="8">
    <source>
        <dbReference type="Proteomes" id="UP000273022"/>
    </source>
</evidence>
<dbReference type="AlphaFoldDB" id="A0A3A6TFG8"/>
<evidence type="ECO:0000256" key="5">
    <source>
        <dbReference type="ARBA" id="ARBA00034489"/>
    </source>
</evidence>
<accession>A0A3A6TFG8</accession>
<evidence type="ECO:0000256" key="2">
    <source>
        <dbReference type="ARBA" id="ARBA00022679"/>
    </source>
</evidence>
<dbReference type="Proteomes" id="UP000273022">
    <property type="component" value="Unassembled WGS sequence"/>
</dbReference>
<evidence type="ECO:0000313" key="7">
    <source>
        <dbReference type="EMBL" id="RJY06826.1"/>
    </source>
</evidence>
<dbReference type="EC" id="2.5.1.25" evidence="1"/>
<proteinExistence type="inferred from homology"/>
<dbReference type="Pfam" id="PF03942">
    <property type="entry name" value="DTW"/>
    <property type="match status" value="1"/>
</dbReference>
<dbReference type="EMBL" id="QYYH01000148">
    <property type="protein sequence ID" value="RJY06826.1"/>
    <property type="molecule type" value="Genomic_DNA"/>
</dbReference>
<dbReference type="GO" id="GO:0016432">
    <property type="term" value="F:tRNA-uridine aminocarboxypropyltransferase activity"/>
    <property type="evidence" value="ECO:0007669"/>
    <property type="project" value="UniProtKB-EC"/>
</dbReference>
<keyword evidence="2" id="KW-0808">Transferase</keyword>
<organism evidence="7 8">
    <name type="scientific">Parashewanella spongiae</name>
    <dbReference type="NCBI Taxonomy" id="342950"/>
    <lineage>
        <taxon>Bacteria</taxon>
        <taxon>Pseudomonadati</taxon>
        <taxon>Pseudomonadota</taxon>
        <taxon>Gammaproteobacteria</taxon>
        <taxon>Alteromonadales</taxon>
        <taxon>Shewanellaceae</taxon>
        <taxon>Parashewanella</taxon>
    </lineage>
</organism>
<dbReference type="GO" id="GO:0008033">
    <property type="term" value="P:tRNA processing"/>
    <property type="evidence" value="ECO:0007669"/>
    <property type="project" value="UniProtKB-KW"/>
</dbReference>
<evidence type="ECO:0000256" key="3">
    <source>
        <dbReference type="ARBA" id="ARBA00022691"/>
    </source>
</evidence>
<sequence>MTPRLTRQQCQYCHFPQTHCLCGIVNKITSRDQLVVLQHPSEVKHGKNSVRLLPLALDFVRVAVGECADDFVDIRQWLSQQNKPVYLLYPSETSIDVGTAKQSTASILIVLDGTWRKVHKMLQLNPWLYELPQLHISPDKPSQYRIRKAKRSDSLSSLEAAAYGLQALEPELNIEPLFTLFDAMITQQINAMPPDVRRRYEPES</sequence>
<reference evidence="7 8" key="1">
    <citation type="submission" date="2018-09" db="EMBL/GenBank/DDBJ databases">
        <title>Phylogeny of the Shewanellaceae, and recommendation for two new genera, Pseudoshewanella and Parashewanella.</title>
        <authorList>
            <person name="Wang G."/>
        </authorList>
    </citation>
    <scope>NUCLEOTIDE SEQUENCE [LARGE SCALE GENOMIC DNA]</scope>
    <source>
        <strain evidence="7 8">KCTC 22492</strain>
    </source>
</reference>
<dbReference type="InterPro" id="IPR005636">
    <property type="entry name" value="DTW"/>
</dbReference>